<name>A0ABT6TUJ0_9BACL</name>
<organism evidence="2 3">
    <name type="scientific">Cohnella hashimotonis</name>
    <dbReference type="NCBI Taxonomy" id="2826895"/>
    <lineage>
        <taxon>Bacteria</taxon>
        <taxon>Bacillati</taxon>
        <taxon>Bacillota</taxon>
        <taxon>Bacilli</taxon>
        <taxon>Bacillales</taxon>
        <taxon>Paenibacillaceae</taxon>
        <taxon>Cohnella</taxon>
    </lineage>
</organism>
<accession>A0ABT6TUJ0</accession>
<keyword evidence="1" id="KW-0812">Transmembrane</keyword>
<evidence type="ECO:0000313" key="3">
    <source>
        <dbReference type="Proteomes" id="UP001161691"/>
    </source>
</evidence>
<dbReference type="Proteomes" id="UP001161691">
    <property type="component" value="Unassembled WGS sequence"/>
</dbReference>
<dbReference type="PANTHER" id="PTHR37826:SF3">
    <property type="entry name" value="J DOMAIN-CONTAINING PROTEIN"/>
    <property type="match status" value="1"/>
</dbReference>
<evidence type="ECO:0000256" key="1">
    <source>
        <dbReference type="SAM" id="Phobius"/>
    </source>
</evidence>
<dbReference type="EMBL" id="JAGRPV010000002">
    <property type="protein sequence ID" value="MDI4650399.1"/>
    <property type="molecule type" value="Genomic_DNA"/>
</dbReference>
<keyword evidence="1" id="KW-0472">Membrane</keyword>
<dbReference type="PANTHER" id="PTHR37826">
    <property type="entry name" value="FLOTILLIN BAND_7_5 DOMAIN PROTEIN"/>
    <property type="match status" value="1"/>
</dbReference>
<dbReference type="RefSeq" id="WP_282913247.1">
    <property type="nucleotide sequence ID" value="NZ_JAGRPV010000002.1"/>
</dbReference>
<protein>
    <recommendedName>
        <fullName evidence="4">Primosomal protein N' (Replication factor Y)-superfamily II helicase</fullName>
    </recommendedName>
</protein>
<evidence type="ECO:0000313" key="2">
    <source>
        <dbReference type="EMBL" id="MDI4650399.1"/>
    </source>
</evidence>
<evidence type="ECO:0008006" key="4">
    <source>
        <dbReference type="Google" id="ProtNLM"/>
    </source>
</evidence>
<keyword evidence="1" id="KW-1133">Transmembrane helix</keyword>
<comment type="caution">
    <text evidence="2">The sequence shown here is derived from an EMBL/GenBank/DDBJ whole genome shotgun (WGS) entry which is preliminary data.</text>
</comment>
<proteinExistence type="predicted"/>
<feature type="transmembrane region" description="Helical" evidence="1">
    <location>
        <begin position="346"/>
        <end position="365"/>
    </location>
</feature>
<keyword evidence="3" id="KW-1185">Reference proteome</keyword>
<gene>
    <name evidence="2" type="ORF">KB449_36045</name>
</gene>
<reference evidence="2" key="1">
    <citation type="submission" date="2023-04" db="EMBL/GenBank/DDBJ databases">
        <title>Comparative genomic analysis of Cohnella hashimotonis sp. nov., isolated from the International Space Station.</title>
        <authorList>
            <person name="Venkateswaran K."/>
            <person name="Simpson A."/>
        </authorList>
    </citation>
    <scope>NUCLEOTIDE SEQUENCE</scope>
    <source>
        <strain evidence="2">F6_2S_P_1</strain>
    </source>
</reference>
<sequence>MAKDANAAMETIQFPCASCGGAMLFDADSQQLKCQYCGRLQAIESDTALPQEHALDDGMREEADTDWGVAQQTIKCESCGGESLIPALQTATLCPFCGSPKVLPQPAAATIKPESLIPFQVDSDDAKNAFRAWKKKRWFLPGAFKRENTSARLAGIYIPYWTYDANTASDYTAERGDYHYRTVTRTRVVNGKTETYTEQERYTVWHWVSGDYERFFNDVLIPASGQYDAKLLDRLGNFELGGLIGYKPDYLSGYIAERYSVNRTRGWEEARERIDGELRGDIRSKIGGDEVRSLNINTDYYDRTFKHLLLPVWNANYNYKSKSYRFMVNGQTGLVSGTAPRSAWKITFFVLACLAVVGVIVLWYASSQQTPPQ</sequence>